<dbReference type="AlphaFoldDB" id="A0A558JCR7"/>
<name>A0A558JCR7_9GAMM</name>
<organism evidence="1 2">
    <name type="scientific">Vreelandella titanicae</name>
    <dbReference type="NCBI Taxonomy" id="664683"/>
    <lineage>
        <taxon>Bacteria</taxon>
        <taxon>Pseudomonadati</taxon>
        <taxon>Pseudomonadota</taxon>
        <taxon>Gammaproteobacteria</taxon>
        <taxon>Oceanospirillales</taxon>
        <taxon>Halomonadaceae</taxon>
        <taxon>Vreelandella</taxon>
    </lineage>
</organism>
<protein>
    <submittedName>
        <fullName evidence="1">Uncharacterized protein</fullName>
    </submittedName>
</protein>
<evidence type="ECO:0000313" key="2">
    <source>
        <dbReference type="Proteomes" id="UP000317288"/>
    </source>
</evidence>
<accession>A0A558JCR7</accession>
<dbReference type="Proteomes" id="UP000317288">
    <property type="component" value="Unassembled WGS sequence"/>
</dbReference>
<comment type="caution">
    <text evidence="1">The sequence shown here is derived from an EMBL/GenBank/DDBJ whole genome shotgun (WGS) entry which is preliminary data.</text>
</comment>
<reference evidence="1 2" key="1">
    <citation type="submission" date="2019-07" db="EMBL/GenBank/DDBJ databases">
        <title>Diversity of Bacteria from Kongsfjorden, Arctic.</title>
        <authorList>
            <person name="Yu Y."/>
        </authorList>
    </citation>
    <scope>NUCLEOTIDE SEQUENCE [LARGE SCALE GENOMIC DNA]</scope>
    <source>
        <strain evidence="1 2">SM1922</strain>
    </source>
</reference>
<dbReference type="EMBL" id="VNFE01000002">
    <property type="protein sequence ID" value="TVU91302.1"/>
    <property type="molecule type" value="Genomic_DNA"/>
</dbReference>
<evidence type="ECO:0000313" key="1">
    <source>
        <dbReference type="EMBL" id="TVU91302.1"/>
    </source>
</evidence>
<gene>
    <name evidence="1" type="ORF">FQP89_08125</name>
</gene>
<proteinExistence type="predicted"/>
<sequence>MTTLYHSADPSEDYPCVVKIEDEEILVEYEDGEYVQYIGKSNGDGHFELKGSGFDGRATLHRFSGASVLEGSWVEEGARGMWRIELA</sequence>